<dbReference type="PANTHER" id="PTHR30288:SF0">
    <property type="entry name" value="FLAGELLAR HOOK-ASSOCIATED PROTEIN 2"/>
    <property type="match status" value="1"/>
</dbReference>
<evidence type="ECO:0008006" key="4">
    <source>
        <dbReference type="Google" id="ProtNLM"/>
    </source>
</evidence>
<gene>
    <name evidence="2" type="ORF">D7V94_21370</name>
</gene>
<dbReference type="PANTHER" id="PTHR30288">
    <property type="entry name" value="FLAGELLAR CAP/ASSEMBLY PROTEIN FLID"/>
    <property type="match status" value="1"/>
</dbReference>
<protein>
    <recommendedName>
        <fullName evidence="4">Flagellar hook-associated protein 2 C-terminal domain-containing protein</fullName>
    </recommendedName>
</protein>
<dbReference type="OrthoDB" id="2045233at2"/>
<evidence type="ECO:0000313" key="3">
    <source>
        <dbReference type="Proteomes" id="UP000280696"/>
    </source>
</evidence>
<keyword evidence="3" id="KW-1185">Reference proteome</keyword>
<dbReference type="Proteomes" id="UP000280696">
    <property type="component" value="Unassembled WGS sequence"/>
</dbReference>
<accession>A0A3A9AIB8</accession>
<evidence type="ECO:0000256" key="1">
    <source>
        <dbReference type="SAM" id="MobiDB-lite"/>
    </source>
</evidence>
<comment type="caution">
    <text evidence="2">The sequence shown here is derived from an EMBL/GenBank/DDBJ whole genome shotgun (WGS) entry which is preliminary data.</text>
</comment>
<organism evidence="2 3">
    <name type="scientific">Parablautia intestinalis</name>
    <dbReference type="NCBI Taxonomy" id="2320100"/>
    <lineage>
        <taxon>Bacteria</taxon>
        <taxon>Bacillati</taxon>
        <taxon>Bacillota</taxon>
        <taxon>Clostridia</taxon>
        <taxon>Lachnospirales</taxon>
        <taxon>Lachnospiraceae</taxon>
        <taxon>Parablautia</taxon>
    </lineage>
</organism>
<reference evidence="2 3" key="1">
    <citation type="submission" date="2018-09" db="EMBL/GenBank/DDBJ databases">
        <title>Murine metabolic-syndrome-specific gut microbial biobank.</title>
        <authorList>
            <person name="Liu C."/>
        </authorList>
    </citation>
    <scope>NUCLEOTIDE SEQUENCE [LARGE SCALE GENOMIC DNA]</scope>
    <source>
        <strain evidence="2 3">0.1xD8-82</strain>
    </source>
</reference>
<evidence type="ECO:0000313" key="2">
    <source>
        <dbReference type="EMBL" id="RKI87233.1"/>
    </source>
</evidence>
<proteinExistence type="predicted"/>
<feature type="region of interest" description="Disordered" evidence="1">
    <location>
        <begin position="229"/>
        <end position="250"/>
    </location>
</feature>
<dbReference type="GO" id="GO:0009421">
    <property type="term" value="C:bacterial-type flagellum filament cap"/>
    <property type="evidence" value="ECO:0007669"/>
    <property type="project" value="InterPro"/>
</dbReference>
<name>A0A3A9AIB8_9FIRM</name>
<dbReference type="EMBL" id="RAYQ01000044">
    <property type="protein sequence ID" value="RKI87233.1"/>
    <property type="molecule type" value="Genomic_DNA"/>
</dbReference>
<dbReference type="GO" id="GO:0071973">
    <property type="term" value="P:bacterial-type flagellum-dependent cell motility"/>
    <property type="evidence" value="ECO:0007669"/>
    <property type="project" value="TreeGrafter"/>
</dbReference>
<dbReference type="AlphaFoldDB" id="A0A3A9AIB8"/>
<dbReference type="RefSeq" id="WP_120472292.1">
    <property type="nucleotide sequence ID" value="NZ_RAYQ01000044.1"/>
</dbReference>
<feature type="compositionally biased region" description="Low complexity" evidence="1">
    <location>
        <begin position="229"/>
        <end position="241"/>
    </location>
</feature>
<dbReference type="InterPro" id="IPR040026">
    <property type="entry name" value="FliD"/>
</dbReference>
<sequence length="402" mass="43338">MGIKINVSNNRDYSQLFQSISSNGSGLGNLNFLSDYASIKNGSYAKLMKSYYGTKQSSAAESGKKSSSGNVLEKILEEKKNPKVSKDVQEANANLTTGLSNLKTSVSALQNGKTYTDTENGQSAEDKVVSAMKNFVSNYNDVVKAAKGSTLSNKTAYVANMMSTTAANADKLSEIGININSNGTLELNEAKLKAAGTSKVQDLFSADNIMSYGSTIASRLRFAGAAANTNTTDSTDKNNTAGSSASSLKEDSKKLAGDELYAKIKDKDGKETDKYDVDKIFATAKSFVSNYNKMFDAAESSFNSGALANLSYIREKTARNENALKQFGISVDQKGRMKIDEDVFKKSDMSKVQEFFKDYGSSIATNASLVDYYTTTRANAANGYTPDGSYNVQGNLRYTDIM</sequence>